<gene>
    <name evidence="1" type="ORF">LCL61_22245</name>
</gene>
<dbReference type="Proteomes" id="UP001456344">
    <property type="component" value="Chromosome"/>
</dbReference>
<evidence type="ECO:0000313" key="2">
    <source>
        <dbReference type="Proteomes" id="UP001456344"/>
    </source>
</evidence>
<accession>A0ACD5BG05</accession>
<evidence type="ECO:0000313" key="1">
    <source>
        <dbReference type="EMBL" id="WYW18265.1"/>
    </source>
</evidence>
<dbReference type="EMBL" id="CP150484">
    <property type="protein sequence ID" value="WYW18265.1"/>
    <property type="molecule type" value="Genomic_DNA"/>
</dbReference>
<name>A0ACD5BG05_9PSEU</name>
<organism evidence="1 2">
    <name type="scientific">Amycolatopsis coloradensis</name>
    <dbReference type="NCBI Taxonomy" id="76021"/>
    <lineage>
        <taxon>Bacteria</taxon>
        <taxon>Bacillati</taxon>
        <taxon>Actinomycetota</taxon>
        <taxon>Actinomycetes</taxon>
        <taxon>Pseudonocardiales</taxon>
        <taxon>Pseudonocardiaceae</taxon>
        <taxon>Amycolatopsis</taxon>
    </lineage>
</organism>
<reference evidence="1" key="1">
    <citation type="submission" date="2023-10" db="EMBL/GenBank/DDBJ databases">
        <title>Whole genome sequencing of actinobacterial strain Amycolatopsis sp. (BCA-696) identifies the underlying plant growth-promoting genes.</title>
        <authorList>
            <person name="Gandham P."/>
            <person name="Vadla N."/>
            <person name="Saji A."/>
            <person name="Srinivas V."/>
            <person name="Ruperao P."/>
            <person name="Selvanayagam S."/>
            <person name="Saxena R.K."/>
            <person name="Rathore A."/>
            <person name="Gopalakrishnan S."/>
            <person name="Thakur V."/>
        </authorList>
    </citation>
    <scope>NUCLEOTIDE SEQUENCE</scope>
    <source>
        <strain evidence="1">BCA-696</strain>
    </source>
</reference>
<sequence>MEFKVLGPLAASVPLPSAAQPRRVLAVLLARPNEFVHRDTLVDELWPQGPPSSAAAVVQMAASKLRKALSPGVPVDDVRQRLRSGRSGYRLTVSAGELDVTAFSELTAAAAKATGAERRTLLEQALGLWRGRAFADVPVGPLVEAHRLWLEDQRCSVLGKLVELELAAGDHKAVADRLGPELATRPGDERLAGWLAEALHGLGRRDAALAALDRCRQALWEHAGVSPGEDLLAVRRRIAGTGWSAGGGAPCRLPSATPDFTGRTRELADVGRALRGPAPVVLHGAAGSGKSALAVQAAWRVRKRFPDGQLVADLRETGDVLAGFLRALGLAEAEIPADRAGRISLWQSHTADRRLLVILENCRSESEVRPLLPSGPGCAAIVTTRRRLAGLVGARPVEVGALPDAESRDLLGAIAGEARLSAEPEAVRRVLACCDGLALAVRVAGMKLLQRPRLSVAECAARLENERLRLDELAAGDLAVRPVLADALAELSPRQRESLRLLGFPGATEFAGWFAAAMLGRSAVEAAELLDELVDDHLLQAEPDRMGVLRYRLPGLIRLALREPPDPGALRRALTVMAASAEHASAALGAEYPPSRRADVPAAVSDRVAADPIGWRDVESANLALAVRTAKNHGWTELAMRLADAYSDLVGPRKGGSPAWLGFGIVRDRVDLPAEAGKLLKLGHAHADAGDLARARTCFSLAEGRFRSVGDHPGTGVALIALADVDADSGRTGAAVRALREALDLLRDCGDLAGQATASAQFGSLWDDLGEFRRAKECFDASLLLALHCEDGRQHDRSAKRYADVLRRNGRMDEAGELLTSALIGTRSSRERHWEAHVLRSLGDLHAKTGDAGESERCLSRSLELFEYVGHRHAAAYTHRSFGESLRLAGEHGRAAEHLSLAMSTFRELGDRRGGGYALLSFGRLRADEGVATEAAEGLRTAAGLFRELGFPVWELRALKDLSAVDQSGRQRDRAREALTKIRFGVTSA</sequence>
<proteinExistence type="predicted"/>
<protein>
    <submittedName>
        <fullName evidence="1">BTAD domain-containing putative transcriptional regulator</fullName>
    </submittedName>
</protein>
<keyword evidence="2" id="KW-1185">Reference proteome</keyword>